<accession>A0A814RXJ1</accession>
<keyword evidence="1" id="KW-0175">Coiled coil</keyword>
<comment type="caution">
    <text evidence="2">The sequence shown here is derived from an EMBL/GenBank/DDBJ whole genome shotgun (WGS) entry which is preliminary data.</text>
</comment>
<dbReference type="OrthoDB" id="10026961at2759"/>
<dbReference type="AlphaFoldDB" id="A0A814RXJ1"/>
<feature type="coiled-coil region" evidence="1">
    <location>
        <begin position="109"/>
        <end position="136"/>
    </location>
</feature>
<evidence type="ECO:0000313" key="2">
    <source>
        <dbReference type="EMBL" id="CAF1139861.1"/>
    </source>
</evidence>
<evidence type="ECO:0000256" key="1">
    <source>
        <dbReference type="SAM" id="Coils"/>
    </source>
</evidence>
<sequence>MDIETSSDPTLLLPDYSTISDSNFTQMLLTLMPNIMNQNEFMELLNHKEILIFIRELTKLVNRFNYSQLQHEQWSYYYNLGMTEGIWNGRVSNKMADANSMCYTYGRSKNLIKQRLNKYKLQYKKAQEAINEHMKKAPISIDMQNLTTMINNLINKHQNQLRLELERRKTMLRLDAEEHRPVENIAAGEDKVRFYNKVAKKEKQKLITITDKLKKNNTNSDMFKQLMEAIEAREKHMIERADYITQQKLKSFFDEAPASHDTSINQAGVGANQN</sequence>
<gene>
    <name evidence="2" type="ORF">RFH988_LOCUS21324</name>
</gene>
<organism evidence="2 3">
    <name type="scientific">Rotaria sordida</name>
    <dbReference type="NCBI Taxonomy" id="392033"/>
    <lineage>
        <taxon>Eukaryota</taxon>
        <taxon>Metazoa</taxon>
        <taxon>Spiralia</taxon>
        <taxon>Gnathifera</taxon>
        <taxon>Rotifera</taxon>
        <taxon>Eurotatoria</taxon>
        <taxon>Bdelloidea</taxon>
        <taxon>Philodinida</taxon>
        <taxon>Philodinidae</taxon>
        <taxon>Rotaria</taxon>
    </lineage>
</organism>
<dbReference type="EMBL" id="CAJNOO010001353">
    <property type="protein sequence ID" value="CAF1139861.1"/>
    <property type="molecule type" value="Genomic_DNA"/>
</dbReference>
<dbReference type="Proteomes" id="UP000663882">
    <property type="component" value="Unassembled WGS sequence"/>
</dbReference>
<name>A0A814RXJ1_9BILA</name>
<protein>
    <submittedName>
        <fullName evidence="2">Uncharacterized protein</fullName>
    </submittedName>
</protein>
<evidence type="ECO:0000313" key="3">
    <source>
        <dbReference type="Proteomes" id="UP000663882"/>
    </source>
</evidence>
<proteinExistence type="predicted"/>
<reference evidence="2" key="1">
    <citation type="submission" date="2021-02" db="EMBL/GenBank/DDBJ databases">
        <authorList>
            <person name="Nowell W R."/>
        </authorList>
    </citation>
    <scope>NUCLEOTIDE SEQUENCE</scope>
</reference>